<feature type="region of interest" description="Disordered" evidence="1">
    <location>
        <begin position="125"/>
        <end position="149"/>
    </location>
</feature>
<organism evidence="2 3">
    <name type="scientific">Trichogramma brassicae</name>
    <dbReference type="NCBI Taxonomy" id="86971"/>
    <lineage>
        <taxon>Eukaryota</taxon>
        <taxon>Metazoa</taxon>
        <taxon>Ecdysozoa</taxon>
        <taxon>Arthropoda</taxon>
        <taxon>Hexapoda</taxon>
        <taxon>Insecta</taxon>
        <taxon>Pterygota</taxon>
        <taxon>Neoptera</taxon>
        <taxon>Endopterygota</taxon>
        <taxon>Hymenoptera</taxon>
        <taxon>Apocrita</taxon>
        <taxon>Proctotrupomorpha</taxon>
        <taxon>Chalcidoidea</taxon>
        <taxon>Trichogrammatidae</taxon>
        <taxon>Trichogramma</taxon>
    </lineage>
</organism>
<feature type="compositionally biased region" description="Low complexity" evidence="1">
    <location>
        <begin position="167"/>
        <end position="198"/>
    </location>
</feature>
<dbReference type="Proteomes" id="UP000479190">
    <property type="component" value="Unassembled WGS sequence"/>
</dbReference>
<protein>
    <submittedName>
        <fullName evidence="2">Uncharacterized protein</fullName>
    </submittedName>
</protein>
<dbReference type="EMBL" id="CADCXV010000125">
    <property type="protein sequence ID" value="CAB0028358.1"/>
    <property type="molecule type" value="Genomic_DNA"/>
</dbReference>
<feature type="region of interest" description="Disordered" evidence="1">
    <location>
        <begin position="348"/>
        <end position="374"/>
    </location>
</feature>
<feature type="compositionally biased region" description="Low complexity" evidence="1">
    <location>
        <begin position="74"/>
        <end position="96"/>
    </location>
</feature>
<reference evidence="2 3" key="1">
    <citation type="submission" date="2020-02" db="EMBL/GenBank/DDBJ databases">
        <authorList>
            <person name="Ferguson B K."/>
        </authorList>
    </citation>
    <scope>NUCLEOTIDE SEQUENCE [LARGE SCALE GENOMIC DNA]</scope>
</reference>
<feature type="region of interest" description="Disordered" evidence="1">
    <location>
        <begin position="167"/>
        <end position="220"/>
    </location>
</feature>
<gene>
    <name evidence="2" type="ORF">TBRA_LOCUS544</name>
</gene>
<evidence type="ECO:0000313" key="2">
    <source>
        <dbReference type="EMBL" id="CAB0028358.1"/>
    </source>
</evidence>
<evidence type="ECO:0000256" key="1">
    <source>
        <dbReference type="SAM" id="MobiDB-lite"/>
    </source>
</evidence>
<keyword evidence="3" id="KW-1185">Reference proteome</keyword>
<dbReference type="AlphaFoldDB" id="A0A6H5HXG3"/>
<sequence>MGSSRPVDRSIGEATFLPQWMKGKMDTRYDYGETAFSPPADDDFFVIRYAKHQEQLKASANNAQEGFRQFNEGQAAAAAATASQPAAQTTQTPTTSFSRGPLAFQSFIPFMSDRVSEPKIVLANKSNKSSDDESSCNNNSTTTQDRGRSIVSVASQLVSSKFGKANSADSAAASGSSKQSNDSAQQQLAAQQKASKSLPATPLTSPSGTPEGSPKTRRRNRYFNGAFVPDGERKGWLLSSILGQSREFIAPNKIDEEEESQLDQVPAHAFSRKKSISSQNLTYLGKEDASGAEKSASNNASLSILKVNPSELREMNFWTPTSISTCCAYEQSFVCTADIGKSELAPTSKFSRITRSSKDRTRSQRSLPTFCKNE</sequence>
<accession>A0A6H5HXG3</accession>
<evidence type="ECO:0000313" key="3">
    <source>
        <dbReference type="Proteomes" id="UP000479190"/>
    </source>
</evidence>
<feature type="region of interest" description="Disordered" evidence="1">
    <location>
        <begin position="74"/>
        <end position="98"/>
    </location>
</feature>
<proteinExistence type="predicted"/>
<name>A0A6H5HXG3_9HYME</name>
<dbReference type="OrthoDB" id="8192147at2759"/>